<keyword evidence="2" id="KW-1185">Reference proteome</keyword>
<dbReference type="EMBL" id="CAKXAJ010022243">
    <property type="protein sequence ID" value="CAH2226919.1"/>
    <property type="molecule type" value="Genomic_DNA"/>
</dbReference>
<proteinExistence type="predicted"/>
<dbReference type="AlphaFoldDB" id="A0A8S4R1G2"/>
<reference evidence="1" key="1">
    <citation type="submission" date="2022-03" db="EMBL/GenBank/DDBJ databases">
        <authorList>
            <person name="Lindestad O."/>
        </authorList>
    </citation>
    <scope>NUCLEOTIDE SEQUENCE</scope>
</reference>
<evidence type="ECO:0000313" key="2">
    <source>
        <dbReference type="Proteomes" id="UP000838756"/>
    </source>
</evidence>
<gene>
    <name evidence="1" type="primary">jg1256</name>
    <name evidence="1" type="ORF">PAEG_LOCUS7557</name>
</gene>
<name>A0A8S4R1G2_9NEOP</name>
<sequence length="67" mass="7093">MKPTPPTWLQAAAVADDREPVLAAGAEHLVGVQPAHALVAAHAGPAAQHLHALRPTHQWQLIQNSDL</sequence>
<accession>A0A8S4R1G2</accession>
<dbReference type="Proteomes" id="UP000838756">
    <property type="component" value="Unassembled WGS sequence"/>
</dbReference>
<comment type="caution">
    <text evidence="1">The sequence shown here is derived from an EMBL/GenBank/DDBJ whole genome shotgun (WGS) entry which is preliminary data.</text>
</comment>
<protein>
    <submittedName>
        <fullName evidence="1">Jg1256 protein</fullName>
    </submittedName>
</protein>
<organism evidence="1 2">
    <name type="scientific">Pararge aegeria aegeria</name>
    <dbReference type="NCBI Taxonomy" id="348720"/>
    <lineage>
        <taxon>Eukaryota</taxon>
        <taxon>Metazoa</taxon>
        <taxon>Ecdysozoa</taxon>
        <taxon>Arthropoda</taxon>
        <taxon>Hexapoda</taxon>
        <taxon>Insecta</taxon>
        <taxon>Pterygota</taxon>
        <taxon>Neoptera</taxon>
        <taxon>Endopterygota</taxon>
        <taxon>Lepidoptera</taxon>
        <taxon>Glossata</taxon>
        <taxon>Ditrysia</taxon>
        <taxon>Papilionoidea</taxon>
        <taxon>Nymphalidae</taxon>
        <taxon>Satyrinae</taxon>
        <taxon>Satyrini</taxon>
        <taxon>Parargina</taxon>
        <taxon>Pararge</taxon>
    </lineage>
</organism>
<evidence type="ECO:0000313" key="1">
    <source>
        <dbReference type="EMBL" id="CAH2226919.1"/>
    </source>
</evidence>